<evidence type="ECO:0000256" key="4">
    <source>
        <dbReference type="ARBA" id="ARBA00023136"/>
    </source>
</evidence>
<dbReference type="PANTHER" id="PTHR34457:SF3">
    <property type="entry name" value="PROTEIN TIC236, CHLOROPLASTIC"/>
    <property type="match status" value="1"/>
</dbReference>
<keyword evidence="8" id="KW-1185">Reference proteome</keyword>
<evidence type="ECO:0000256" key="2">
    <source>
        <dbReference type="ARBA" id="ARBA00022692"/>
    </source>
</evidence>
<proteinExistence type="predicted"/>
<comment type="subcellular location">
    <subcellularLocation>
        <location evidence="1">Membrane</location>
        <topology evidence="1">Single-pass membrane protein</topology>
    </subcellularLocation>
</comment>
<dbReference type="Proteomes" id="UP000242715">
    <property type="component" value="Unassembled WGS sequence"/>
</dbReference>
<dbReference type="AlphaFoldDB" id="A0A2Z6P108"/>
<dbReference type="EMBL" id="DF973893">
    <property type="protein sequence ID" value="GAU41965.1"/>
    <property type="molecule type" value="Genomic_DNA"/>
</dbReference>
<evidence type="ECO:0000259" key="6">
    <source>
        <dbReference type="Pfam" id="PF04357"/>
    </source>
</evidence>
<evidence type="ECO:0000256" key="5">
    <source>
        <dbReference type="SAM" id="MobiDB-lite"/>
    </source>
</evidence>
<organism evidence="7 8">
    <name type="scientific">Trifolium subterraneum</name>
    <name type="common">Subterranean clover</name>
    <dbReference type="NCBI Taxonomy" id="3900"/>
    <lineage>
        <taxon>Eukaryota</taxon>
        <taxon>Viridiplantae</taxon>
        <taxon>Streptophyta</taxon>
        <taxon>Embryophyta</taxon>
        <taxon>Tracheophyta</taxon>
        <taxon>Spermatophyta</taxon>
        <taxon>Magnoliopsida</taxon>
        <taxon>eudicotyledons</taxon>
        <taxon>Gunneridae</taxon>
        <taxon>Pentapetalae</taxon>
        <taxon>rosids</taxon>
        <taxon>fabids</taxon>
        <taxon>Fabales</taxon>
        <taxon>Fabaceae</taxon>
        <taxon>Papilionoideae</taxon>
        <taxon>50 kb inversion clade</taxon>
        <taxon>NPAAA clade</taxon>
        <taxon>Hologalegina</taxon>
        <taxon>IRL clade</taxon>
        <taxon>Trifolieae</taxon>
        <taxon>Trifolium</taxon>
    </lineage>
</organism>
<evidence type="ECO:0000256" key="1">
    <source>
        <dbReference type="ARBA" id="ARBA00004167"/>
    </source>
</evidence>
<dbReference type="PANTHER" id="PTHR34457">
    <property type="entry name" value="EMBRYO DEFECTIVE 2410"/>
    <property type="match status" value="1"/>
</dbReference>
<evidence type="ECO:0000313" key="7">
    <source>
        <dbReference type="EMBL" id="GAU41965.1"/>
    </source>
</evidence>
<accession>A0A2Z6P108</accession>
<feature type="domain" description="Translocation and assembly module TamB C-terminal" evidence="6">
    <location>
        <begin position="709"/>
        <end position="1098"/>
    </location>
</feature>
<dbReference type="InterPro" id="IPR007452">
    <property type="entry name" value="TamB_C"/>
</dbReference>
<reference evidence="8" key="1">
    <citation type="journal article" date="2017" name="Front. Plant Sci.">
        <title>Climate Clever Clovers: New Paradigm to Reduce the Environmental Footprint of Ruminants by Breeding Low Methanogenic Forages Utilizing Haplotype Variation.</title>
        <authorList>
            <person name="Kaur P."/>
            <person name="Appels R."/>
            <person name="Bayer P.E."/>
            <person name="Keeble-Gagnere G."/>
            <person name="Wang J."/>
            <person name="Hirakawa H."/>
            <person name="Shirasawa K."/>
            <person name="Vercoe P."/>
            <person name="Stefanova K."/>
            <person name="Durmic Z."/>
            <person name="Nichols P."/>
            <person name="Revell C."/>
            <person name="Isobe S.N."/>
            <person name="Edwards D."/>
            <person name="Erskine W."/>
        </authorList>
    </citation>
    <scope>NUCLEOTIDE SEQUENCE [LARGE SCALE GENOMIC DNA]</scope>
    <source>
        <strain evidence="8">cv. Daliak</strain>
    </source>
</reference>
<evidence type="ECO:0000256" key="3">
    <source>
        <dbReference type="ARBA" id="ARBA00022989"/>
    </source>
</evidence>
<dbReference type="OrthoDB" id="1386367at2759"/>
<dbReference type="GO" id="GO:0005886">
    <property type="term" value="C:plasma membrane"/>
    <property type="evidence" value="ECO:0007669"/>
    <property type="project" value="InterPro"/>
</dbReference>
<keyword evidence="3" id="KW-1133">Transmembrane helix</keyword>
<evidence type="ECO:0000313" key="8">
    <source>
        <dbReference type="Proteomes" id="UP000242715"/>
    </source>
</evidence>
<keyword evidence="2" id="KW-0812">Transmembrane</keyword>
<name>A0A2Z6P108_TRISU</name>
<dbReference type="InterPro" id="IPR053022">
    <property type="entry name" value="Chloroplast_translocon_comp"/>
</dbReference>
<sequence length="1112" mass="122369">MKVRTSRSDDISLTREEFCSKATPFTFDGIEFDLNMHGFEFFRLVTTYTLDFPKPLLLKATGRVKFQGKLLEPSCAMMEQNFDKNGQHLHILEKGSADYLVGEVSISGFKLNQLMLAPQLSGLLRISPECVKLDASGRPDESLEVEFIGPLQSSDEDGLKSGQILSISLQKGKLGANVSIQQSHSASLEIQNFPLDELELASLRGTIQRAEIQVNLQNRRGHGILSVLQPKFIGVLGKSIDVAARWIGDVITIEKVIFEQSNSHYELQGEYVLPRACDRNPVDGKGDGFLERLISRHLGSVISSTGRWRMKLEVCRAEIAEMLPLARLLSRSTDPTVLSRSKLIRGHHAPSHDVVPEDLNLPDLFDLKGRWHGSLDASGGGNGDTLSKFDFHGEDWELGDYKTQRVLAVGAYSNDYGMHLENFFIQNDNATVHADGTLLGRKTNLHFAVLNFPVSLVPTVAKLVESTATGSVHSLGPPIAAIKVTLHMEGDLRGSLTNPECDVQIRLLDGSIGGADLERAEVVASLTPTSRFLFNAKFEPIIQHGHVLIQGSIPVTFDQSNMLPQDAELDKSGATLVPDWVREKNRGTTADARNNNIFRDRNEEVWNTQLAKSLEGLYSQILDVEEVRVDADIKDGGMMLVTALSPYANWLHGNADVMLKVRGTVDQPLLNGYAIFHRASISSPVFRKPLTNIGGTVQMKSNRLTITSLKSRLSRKGKLLVKGNLPLRTSEATPDDKIELKCDVLEVHAKNILSGQIDSQLQITGSILQPIISGNIKLSHGEVYLPQDGGNGDGPALASNQSALSAGSDSQAFPSRYISQYFGSRPASSTTKSSQSSTFVNGSTHVDKDTETMIKPSIETRLSDLKLVLGPELKIVYPLILIFTGSGELELNGLSHPKSITPKGILVLENGEVELLATQVRLKREHMNIAMFEPEYGLDPMLDLALVGSQCQYRIQGRASNWQGSVEQDTLSPNEAVRKLESQLAESILKDNGQLALGKLATATLEKLMPRIEGKGEFGKARWRVVYSPQVPSLKSAGGTVDTFEFLASNLTFGTDVEVQLGKRLQARVIRQMKESEMATQWSLSYQLTSRLHLRLQSSPLLCIFFEYYATT</sequence>
<feature type="region of interest" description="Disordered" evidence="5">
    <location>
        <begin position="787"/>
        <end position="809"/>
    </location>
</feature>
<dbReference type="Pfam" id="PF04357">
    <property type="entry name" value="TamB"/>
    <property type="match status" value="1"/>
</dbReference>
<protein>
    <recommendedName>
        <fullName evidence="6">Translocation and assembly module TamB C-terminal domain-containing protein</fullName>
    </recommendedName>
</protein>
<feature type="compositionally biased region" description="Polar residues" evidence="5">
    <location>
        <begin position="798"/>
        <end position="809"/>
    </location>
</feature>
<dbReference type="GO" id="GO:0009306">
    <property type="term" value="P:protein secretion"/>
    <property type="evidence" value="ECO:0007669"/>
    <property type="project" value="InterPro"/>
</dbReference>
<gene>
    <name evidence="7" type="ORF">TSUD_306710</name>
</gene>
<keyword evidence="4" id="KW-0472">Membrane</keyword>